<name>A0A8K0MNX6_9ROSA</name>
<gene>
    <name evidence="2" type="ORF">FNV43_RR03287</name>
</gene>
<feature type="region of interest" description="Disordered" evidence="1">
    <location>
        <begin position="61"/>
        <end position="106"/>
    </location>
</feature>
<comment type="caution">
    <text evidence="2">The sequence shown here is derived from an EMBL/GenBank/DDBJ whole genome shotgun (WGS) entry which is preliminary data.</text>
</comment>
<dbReference type="AlphaFoldDB" id="A0A8K0MNX6"/>
<dbReference type="Proteomes" id="UP000796880">
    <property type="component" value="Unassembled WGS sequence"/>
</dbReference>
<organism evidence="2 3">
    <name type="scientific">Rhamnella rubrinervis</name>
    <dbReference type="NCBI Taxonomy" id="2594499"/>
    <lineage>
        <taxon>Eukaryota</taxon>
        <taxon>Viridiplantae</taxon>
        <taxon>Streptophyta</taxon>
        <taxon>Embryophyta</taxon>
        <taxon>Tracheophyta</taxon>
        <taxon>Spermatophyta</taxon>
        <taxon>Magnoliopsida</taxon>
        <taxon>eudicotyledons</taxon>
        <taxon>Gunneridae</taxon>
        <taxon>Pentapetalae</taxon>
        <taxon>rosids</taxon>
        <taxon>fabids</taxon>
        <taxon>Rosales</taxon>
        <taxon>Rhamnaceae</taxon>
        <taxon>rhamnoid group</taxon>
        <taxon>Rhamneae</taxon>
        <taxon>Rhamnella</taxon>
    </lineage>
</organism>
<sequence>MQQRKLGKAASWTSSAVWMPVWDPIPIECSRVLILEIRRVIRVIIRRVINLIRLLWDGRRGHVDPHLHSDSAVARRTADEEQLAGHPDLDRNGTGVVSSDRRPSVA</sequence>
<reference evidence="2" key="1">
    <citation type="submission" date="2020-03" db="EMBL/GenBank/DDBJ databases">
        <title>A high-quality chromosome-level genome assembly of a woody plant with both climbing and erect habits, Rhamnella rubrinervis.</title>
        <authorList>
            <person name="Lu Z."/>
            <person name="Yang Y."/>
            <person name="Zhu X."/>
            <person name="Sun Y."/>
        </authorList>
    </citation>
    <scope>NUCLEOTIDE SEQUENCE</scope>
    <source>
        <strain evidence="2">BYM</strain>
        <tissue evidence="2">Leaf</tissue>
    </source>
</reference>
<evidence type="ECO:0000313" key="2">
    <source>
        <dbReference type="EMBL" id="KAF3452854.1"/>
    </source>
</evidence>
<evidence type="ECO:0000256" key="1">
    <source>
        <dbReference type="SAM" id="MobiDB-lite"/>
    </source>
</evidence>
<keyword evidence="3" id="KW-1185">Reference proteome</keyword>
<protein>
    <submittedName>
        <fullName evidence="2">Uncharacterized protein</fullName>
    </submittedName>
</protein>
<accession>A0A8K0MNX6</accession>
<evidence type="ECO:0000313" key="3">
    <source>
        <dbReference type="Proteomes" id="UP000796880"/>
    </source>
</evidence>
<proteinExistence type="predicted"/>
<dbReference type="EMBL" id="VOIH02000002">
    <property type="protein sequence ID" value="KAF3452854.1"/>
    <property type="molecule type" value="Genomic_DNA"/>
</dbReference>